<evidence type="ECO:0000256" key="1">
    <source>
        <dbReference type="ARBA" id="ARBA00002901"/>
    </source>
</evidence>
<keyword evidence="6 8" id="KW-0808">Transferase</keyword>
<dbReference type="Pfam" id="PF00994">
    <property type="entry name" value="MoCF_biosynth"/>
    <property type="match status" value="1"/>
</dbReference>
<dbReference type="OrthoDB" id="9804758at2"/>
<dbReference type="Proteomes" id="UP000280405">
    <property type="component" value="Unassembled WGS sequence"/>
</dbReference>
<dbReference type="InterPro" id="IPR038987">
    <property type="entry name" value="MoeA-like"/>
</dbReference>
<dbReference type="AlphaFoldDB" id="A0A3A8EYZ4"/>
<keyword evidence="6" id="KW-0500">Molybdenum</keyword>
<comment type="caution">
    <text evidence="8">The sequence shown here is derived from an EMBL/GenBank/DDBJ whole genome shotgun (WGS) entry which is preliminary data.</text>
</comment>
<dbReference type="Gene3D" id="2.170.190.11">
    <property type="entry name" value="Molybdopterin biosynthesis moea protein, domain 3"/>
    <property type="match status" value="1"/>
</dbReference>
<evidence type="ECO:0000313" key="8">
    <source>
        <dbReference type="EMBL" id="RKG39795.1"/>
    </source>
</evidence>
<dbReference type="GO" id="GO:0061599">
    <property type="term" value="F:molybdopterin molybdotransferase activity"/>
    <property type="evidence" value="ECO:0007669"/>
    <property type="project" value="UniProtKB-UniRule"/>
</dbReference>
<dbReference type="InterPro" id="IPR036425">
    <property type="entry name" value="MoaB/Mog-like_dom_sf"/>
</dbReference>
<dbReference type="Gene3D" id="2.40.340.10">
    <property type="entry name" value="MoeA, C-terminal, domain IV"/>
    <property type="match status" value="1"/>
</dbReference>
<dbReference type="EMBL" id="RAXT01000004">
    <property type="protein sequence ID" value="RKG39795.1"/>
    <property type="molecule type" value="Genomic_DNA"/>
</dbReference>
<evidence type="ECO:0000259" key="7">
    <source>
        <dbReference type="SMART" id="SM00852"/>
    </source>
</evidence>
<keyword evidence="9" id="KW-1185">Reference proteome</keyword>
<dbReference type="GO" id="GO:0006777">
    <property type="term" value="P:Mo-molybdopterin cofactor biosynthetic process"/>
    <property type="evidence" value="ECO:0007669"/>
    <property type="project" value="UniProtKB-UniRule"/>
</dbReference>
<sequence length="401" mass="43552">MSLISYDQALADLIHQLLVTKQVEAVPLLQAQGRVLASNVVATQDSPAFDHSAMDGYAICGLSEPRWQLVAYIATGDSTQNLVLRPGQAVRIFTGAAVPKGTEAVLPQEEVSVIDDFVSCINPIKMQQHIRLRAEEYQQGTVLIAAQQVLNATHIAIAASQGYTEFACYQKLKVCVFSSGNELQALGQKLQENQIYDSNRPLLMALLNQNQFIEVSDGGLLPDQQDIIQQSLAQGANQNDVVLISGGASVGDKDYSIAALQCLGSIQQWKLAIKPGKPFGCGRIQQTQVFVLPGNPVACWVTYLILVLPALKILAGFTKQQALPMRLQATAQFNIERPQSRQQFLCGQLTTEFGQLHAKIHSSQSSAMLTHCGSSNALVIVPAQQTVREGQSVQVIYLKEA</sequence>
<dbReference type="InterPro" id="IPR005110">
    <property type="entry name" value="MoeA_linker/N"/>
</dbReference>
<comment type="cofactor">
    <cofactor evidence="6">
        <name>Mg(2+)</name>
        <dbReference type="ChEBI" id="CHEBI:18420"/>
    </cofactor>
</comment>
<dbReference type="PANTHER" id="PTHR10192">
    <property type="entry name" value="MOLYBDOPTERIN BIOSYNTHESIS PROTEIN"/>
    <property type="match status" value="1"/>
</dbReference>
<dbReference type="Gene3D" id="3.40.980.10">
    <property type="entry name" value="MoaB/Mog-like domain"/>
    <property type="match status" value="1"/>
</dbReference>
<dbReference type="InterPro" id="IPR001453">
    <property type="entry name" value="MoaB/Mog_dom"/>
</dbReference>
<dbReference type="CDD" id="cd00887">
    <property type="entry name" value="MoeA"/>
    <property type="match status" value="1"/>
</dbReference>
<evidence type="ECO:0000313" key="9">
    <source>
        <dbReference type="Proteomes" id="UP000280405"/>
    </source>
</evidence>
<keyword evidence="6" id="KW-0479">Metal-binding</keyword>
<dbReference type="InterPro" id="IPR036135">
    <property type="entry name" value="MoeA_linker/N_sf"/>
</dbReference>
<dbReference type="InterPro" id="IPR036688">
    <property type="entry name" value="MoeA_C_domain_IV_sf"/>
</dbReference>
<comment type="pathway">
    <text evidence="2 6">Cofactor biosynthesis; molybdopterin biosynthesis.</text>
</comment>
<dbReference type="GO" id="GO:0005829">
    <property type="term" value="C:cytosol"/>
    <property type="evidence" value="ECO:0007669"/>
    <property type="project" value="TreeGrafter"/>
</dbReference>
<dbReference type="SUPFAM" id="SSF63867">
    <property type="entry name" value="MoeA C-terminal domain-like"/>
    <property type="match status" value="1"/>
</dbReference>
<dbReference type="InterPro" id="IPR005111">
    <property type="entry name" value="MoeA_C_domain_IV"/>
</dbReference>
<accession>A0A3A8EYZ4</accession>
<organism evidence="8 9">
    <name type="scientific">Acinetobacter rongchengensis</name>
    <dbReference type="NCBI Taxonomy" id="2419601"/>
    <lineage>
        <taxon>Bacteria</taxon>
        <taxon>Pseudomonadati</taxon>
        <taxon>Pseudomonadota</taxon>
        <taxon>Gammaproteobacteria</taxon>
        <taxon>Moraxellales</taxon>
        <taxon>Moraxellaceae</taxon>
        <taxon>Acinetobacter</taxon>
    </lineage>
</organism>
<reference evidence="8 9" key="1">
    <citation type="submission" date="2018-09" db="EMBL/GenBank/DDBJ databases">
        <title>The draft genome of Acinetobacter spp. strains.</title>
        <authorList>
            <person name="Qin J."/>
            <person name="Feng Y."/>
            <person name="Zong Z."/>
        </authorList>
    </citation>
    <scope>NUCLEOTIDE SEQUENCE [LARGE SCALE GENOMIC DNA]</scope>
    <source>
        <strain evidence="8 9">WCHAc060115</strain>
    </source>
</reference>
<dbReference type="EC" id="2.10.1.1" evidence="6"/>
<evidence type="ECO:0000256" key="4">
    <source>
        <dbReference type="ARBA" id="ARBA00023150"/>
    </source>
</evidence>
<dbReference type="Gene3D" id="3.90.105.10">
    <property type="entry name" value="Molybdopterin biosynthesis moea protein, domain 2"/>
    <property type="match status" value="1"/>
</dbReference>
<name>A0A3A8EYZ4_9GAMM</name>
<dbReference type="PANTHER" id="PTHR10192:SF5">
    <property type="entry name" value="GEPHYRIN"/>
    <property type="match status" value="1"/>
</dbReference>
<gene>
    <name evidence="8" type="ORF">D7V20_04115</name>
</gene>
<dbReference type="Pfam" id="PF03454">
    <property type="entry name" value="MoeA_C"/>
    <property type="match status" value="1"/>
</dbReference>
<dbReference type="RefSeq" id="WP_120383065.1">
    <property type="nucleotide sequence ID" value="NZ_RAXT01000004.1"/>
</dbReference>
<dbReference type="NCBIfam" id="TIGR00177">
    <property type="entry name" value="molyb_syn"/>
    <property type="match status" value="1"/>
</dbReference>
<evidence type="ECO:0000256" key="3">
    <source>
        <dbReference type="ARBA" id="ARBA00010763"/>
    </source>
</evidence>
<keyword evidence="4 6" id="KW-0501">Molybdenum cofactor biosynthesis</keyword>
<evidence type="ECO:0000256" key="6">
    <source>
        <dbReference type="RuleBase" id="RU365090"/>
    </source>
</evidence>
<evidence type="ECO:0000256" key="2">
    <source>
        <dbReference type="ARBA" id="ARBA00005046"/>
    </source>
</evidence>
<feature type="domain" description="MoaB/Mog" evidence="7">
    <location>
        <begin position="175"/>
        <end position="313"/>
    </location>
</feature>
<protein>
    <recommendedName>
        <fullName evidence="6">Molybdopterin molybdenumtransferase</fullName>
        <ecNumber evidence="6">2.10.1.1</ecNumber>
    </recommendedName>
</protein>
<comment type="similarity">
    <text evidence="3 6">Belongs to the MoeA family.</text>
</comment>
<evidence type="ECO:0000256" key="5">
    <source>
        <dbReference type="ARBA" id="ARBA00047317"/>
    </source>
</evidence>
<comment type="function">
    <text evidence="1 6">Catalyzes the insertion of molybdate into adenylated molybdopterin with the concomitant release of AMP.</text>
</comment>
<dbReference type="GO" id="GO:0046872">
    <property type="term" value="F:metal ion binding"/>
    <property type="evidence" value="ECO:0007669"/>
    <property type="project" value="UniProtKB-UniRule"/>
</dbReference>
<proteinExistence type="inferred from homology"/>
<dbReference type="SUPFAM" id="SSF63882">
    <property type="entry name" value="MoeA N-terminal region -like"/>
    <property type="match status" value="1"/>
</dbReference>
<comment type="catalytic activity">
    <reaction evidence="5">
        <text>adenylyl-molybdopterin + molybdate = Mo-molybdopterin + AMP + H(+)</text>
        <dbReference type="Rhea" id="RHEA:35047"/>
        <dbReference type="ChEBI" id="CHEBI:15378"/>
        <dbReference type="ChEBI" id="CHEBI:36264"/>
        <dbReference type="ChEBI" id="CHEBI:62727"/>
        <dbReference type="ChEBI" id="CHEBI:71302"/>
        <dbReference type="ChEBI" id="CHEBI:456215"/>
        <dbReference type="EC" id="2.10.1.1"/>
    </reaction>
</comment>
<dbReference type="Pfam" id="PF03453">
    <property type="entry name" value="MoeA_N"/>
    <property type="match status" value="1"/>
</dbReference>
<keyword evidence="6" id="KW-0460">Magnesium</keyword>
<dbReference type="SMART" id="SM00852">
    <property type="entry name" value="MoCF_biosynth"/>
    <property type="match status" value="1"/>
</dbReference>
<dbReference type="NCBIfam" id="NF045515">
    <property type="entry name" value="Glp_gephyrin"/>
    <property type="match status" value="1"/>
</dbReference>
<dbReference type="UniPathway" id="UPA00344"/>
<dbReference type="SUPFAM" id="SSF53218">
    <property type="entry name" value="Molybdenum cofactor biosynthesis proteins"/>
    <property type="match status" value="1"/>
</dbReference>